<comment type="caution">
    <text evidence="1">The sequence shown here is derived from an EMBL/GenBank/DDBJ whole genome shotgun (WGS) entry which is preliminary data.</text>
</comment>
<protein>
    <submittedName>
        <fullName evidence="1">YfjI family protein</fullName>
    </submittedName>
</protein>
<evidence type="ECO:0000313" key="2">
    <source>
        <dbReference type="Proteomes" id="UP001158076"/>
    </source>
</evidence>
<organism evidence="1 2">
    <name type="scientific">Stutzerimonas stutzeri</name>
    <name type="common">Pseudomonas stutzeri</name>
    <dbReference type="NCBI Taxonomy" id="316"/>
    <lineage>
        <taxon>Bacteria</taxon>
        <taxon>Pseudomonadati</taxon>
        <taxon>Pseudomonadota</taxon>
        <taxon>Gammaproteobacteria</taxon>
        <taxon>Pseudomonadales</taxon>
        <taxon>Pseudomonadaceae</taxon>
        <taxon>Stutzerimonas</taxon>
    </lineage>
</organism>
<reference evidence="1" key="1">
    <citation type="submission" date="2022-09" db="EMBL/GenBank/DDBJ databases">
        <title>Intensive care unit water sources are persistently colonized with multi-drug resistant bacteria and are the site of extensive horizontal gene transfer of antibiotic resistance genes.</title>
        <authorList>
            <person name="Diorio-Toth L."/>
        </authorList>
    </citation>
    <scope>NUCLEOTIDE SEQUENCE</scope>
    <source>
        <strain evidence="1">GD04147</strain>
    </source>
</reference>
<gene>
    <name evidence="1" type="ORF">N7335_20545</name>
</gene>
<dbReference type="Pfam" id="PF13148">
    <property type="entry name" value="DUF3987"/>
    <property type="match status" value="1"/>
</dbReference>
<dbReference type="InterPro" id="IPR025048">
    <property type="entry name" value="DUF3987"/>
</dbReference>
<accession>A0AA42KV23</accession>
<name>A0AA42KV23_STUST</name>
<dbReference type="AlphaFoldDB" id="A0AA42KV23"/>
<proteinExistence type="predicted"/>
<dbReference type="Proteomes" id="UP001158076">
    <property type="component" value="Unassembled WGS sequence"/>
</dbReference>
<sequence length="468" mass="52873">MDSTSTANPTISALNEFPLLKEFVIEVAETTQAPLELALASALTVLSLLCQPLIDVRRPGDMIGPISLLIILIANSGERKTTVESIFLAWIREYIKQAMIQHKKELLAWEFRLEAWEARKRMLIKNMTKNAPATTEYLSFENELTLHQEQKPERPRAFKPIYEDATIAALIKGIRLDMPWVALMSSEGISVLKGALNDFGKINSLWSGSHIEVARATTEGLSANDARLTVGIMVQHDVLREYLESKGDLARSVGLLSRALVFNPSSTQGTRFITEKTMNMEIMRRYNARVSQLLDQIMNRLHDETAPKIIINFSTDAESRWVSTYNKIEAGLQDGGEYERSKDHASKLSENVARVAAILHYFEGGDGTISLQELKSAEKIVLECSKTFREEFTFMPKIVNDAEALYNWLQLKCSDRKVFRWIEKNTILQKGPTRLRSASKLNQALDCLVATGRVLINEKFKPVRIELL</sequence>
<evidence type="ECO:0000313" key="1">
    <source>
        <dbReference type="EMBL" id="MDH0148784.1"/>
    </source>
</evidence>
<dbReference type="EMBL" id="JAODZE010000034">
    <property type="protein sequence ID" value="MDH0148784.1"/>
    <property type="molecule type" value="Genomic_DNA"/>
</dbReference>
<dbReference type="RefSeq" id="WP_080656855.1">
    <property type="nucleotide sequence ID" value="NZ_JAOCDX010000028.1"/>
</dbReference>